<protein>
    <submittedName>
        <fullName evidence="1">Uncharacterized protein</fullName>
    </submittedName>
</protein>
<dbReference type="EMBL" id="FMJD01000013">
    <property type="protein sequence ID" value="SCM78902.1"/>
    <property type="molecule type" value="Genomic_DNA"/>
</dbReference>
<evidence type="ECO:0000313" key="1">
    <source>
        <dbReference type="EMBL" id="SCM78902.1"/>
    </source>
</evidence>
<proteinExistence type="predicted"/>
<reference evidence="1" key="1">
    <citation type="submission" date="2016-08" db="EMBL/GenBank/DDBJ databases">
        <authorList>
            <person name="Seilhamer J.J."/>
        </authorList>
    </citation>
    <scope>NUCLEOTIDE SEQUENCE</scope>
    <source>
        <strain evidence="1">86</strain>
    </source>
</reference>
<organism evidence="1">
    <name type="scientific">uncultured Pleomorphomonas sp</name>
    <dbReference type="NCBI Taxonomy" id="442121"/>
    <lineage>
        <taxon>Bacteria</taxon>
        <taxon>Pseudomonadati</taxon>
        <taxon>Pseudomonadota</taxon>
        <taxon>Alphaproteobacteria</taxon>
        <taxon>Hyphomicrobiales</taxon>
        <taxon>Pleomorphomonadaceae</taxon>
        <taxon>Pleomorphomonas</taxon>
        <taxon>environmental samples</taxon>
    </lineage>
</organism>
<name>A0A212LMY2_9HYPH</name>
<dbReference type="AlphaFoldDB" id="A0A212LMY2"/>
<sequence length="91" mass="9677">MIPKPAPPPEPSAARFAPVAPARQAKIASGGIRENTLAAFSSEKPTRAPGSAHLEPNYRGPECAMRYLHNLVVPSTILTHYFRAKSGLTAA</sequence>
<accession>A0A212LMY2</accession>
<gene>
    <name evidence="1" type="ORF">KL86PLE_90137</name>
</gene>